<keyword evidence="11" id="KW-1015">Disulfide bond</keyword>
<evidence type="ECO:0000256" key="16">
    <source>
        <dbReference type="PIRSR" id="PIRSR621190-5"/>
    </source>
</evidence>
<feature type="binding site" evidence="14">
    <location>
        <position position="203"/>
    </location>
    <ligand>
        <name>Ca(2+)</name>
        <dbReference type="ChEBI" id="CHEBI:29108"/>
        <label>3</label>
    </ligand>
</feature>
<feature type="repeat" description="Hemopexin" evidence="17">
    <location>
        <begin position="283"/>
        <end position="330"/>
    </location>
</feature>
<dbReference type="InterPro" id="IPR036375">
    <property type="entry name" value="Hemopexin-like_dom_sf"/>
</dbReference>
<evidence type="ECO:0000256" key="18">
    <source>
        <dbReference type="SAM" id="SignalP"/>
    </source>
</evidence>
<dbReference type="SUPFAM" id="SSF55486">
    <property type="entry name" value="Metalloproteases ('zincins'), catalytic domain"/>
    <property type="match status" value="1"/>
</dbReference>
<feature type="binding site" evidence="13">
    <location>
        <position position="225"/>
    </location>
    <ligand>
        <name>Zn(2+)</name>
        <dbReference type="ChEBI" id="CHEBI:29105"/>
        <label>2</label>
        <note>catalytic</note>
    </ligand>
</feature>
<dbReference type="CDD" id="cd00094">
    <property type="entry name" value="HX"/>
    <property type="match status" value="1"/>
</dbReference>
<dbReference type="InterPro" id="IPR006026">
    <property type="entry name" value="Peptidase_Metallo"/>
</dbReference>
<proteinExistence type="inferred from homology"/>
<evidence type="ECO:0000259" key="19">
    <source>
        <dbReference type="SMART" id="SM00235"/>
    </source>
</evidence>
<evidence type="ECO:0000256" key="15">
    <source>
        <dbReference type="PIRSR" id="PIRSR621190-4"/>
    </source>
</evidence>
<dbReference type="PRINTS" id="PR00138">
    <property type="entry name" value="MATRIXIN"/>
</dbReference>
<dbReference type="EnsemblMetazoa" id="XM_038191009.1">
    <property type="protein sequence ID" value="XP_038046937.1"/>
    <property type="gene ID" value="LOC119721116"/>
</dbReference>
<evidence type="ECO:0000256" key="8">
    <source>
        <dbReference type="ARBA" id="ARBA00022837"/>
    </source>
</evidence>
<comment type="similarity">
    <text evidence="1">Belongs to the peptidase M10A family.</text>
</comment>
<dbReference type="PIRSF" id="PIRSF001191">
    <property type="entry name" value="Peptidase_M10A_matrix"/>
    <property type="match status" value="1"/>
</dbReference>
<dbReference type="InterPro" id="IPR000585">
    <property type="entry name" value="Hemopexin-like_dom"/>
</dbReference>
<dbReference type="GO" id="GO:0031012">
    <property type="term" value="C:extracellular matrix"/>
    <property type="evidence" value="ECO:0007669"/>
    <property type="project" value="InterPro"/>
</dbReference>
<reference evidence="20" key="1">
    <citation type="submission" date="2022-11" db="UniProtKB">
        <authorList>
            <consortium name="EnsemblMetazoa"/>
        </authorList>
    </citation>
    <scope>IDENTIFICATION</scope>
</reference>
<dbReference type="GO" id="GO:0030198">
    <property type="term" value="P:extracellular matrix organization"/>
    <property type="evidence" value="ECO:0007669"/>
    <property type="project" value="TreeGrafter"/>
</dbReference>
<feature type="binding site" evidence="14">
    <location>
        <position position="175"/>
    </location>
    <ligand>
        <name>Zn(2+)</name>
        <dbReference type="ChEBI" id="CHEBI:29105"/>
        <label>1</label>
    </ligand>
</feature>
<feature type="signal peptide" evidence="18">
    <location>
        <begin position="1"/>
        <end position="21"/>
    </location>
</feature>
<evidence type="ECO:0000256" key="17">
    <source>
        <dbReference type="PROSITE-ProRule" id="PRU01011"/>
    </source>
</evidence>
<dbReference type="GO" id="GO:0004222">
    <property type="term" value="F:metalloendopeptidase activity"/>
    <property type="evidence" value="ECO:0007669"/>
    <property type="project" value="InterPro"/>
</dbReference>
<accession>A0A913Z5E1</accession>
<feature type="binding site" evidence="14">
    <location>
        <position position="384"/>
    </location>
    <ligand>
        <name>Ca(2+)</name>
        <dbReference type="ChEBI" id="CHEBI:29108"/>
        <label>5</label>
    </ligand>
</feature>
<feature type="binding site" description="in inhibited form" evidence="14">
    <location>
        <position position="88"/>
    </location>
    <ligand>
        <name>Zn(2+)</name>
        <dbReference type="ChEBI" id="CHEBI:29105"/>
        <label>2</label>
        <note>catalytic</note>
    </ligand>
</feature>
<comment type="cofactor">
    <cofactor evidence="14">
        <name>Ca(2+)</name>
        <dbReference type="ChEBI" id="CHEBI:29108"/>
    </cofactor>
    <text evidence="14">Can bind about 5 Ca(2+) ions per subunit.</text>
</comment>
<dbReference type="SUPFAM" id="SSF50923">
    <property type="entry name" value="Hemopexin-like domain"/>
    <property type="match status" value="1"/>
</dbReference>
<dbReference type="PROSITE" id="PS00546">
    <property type="entry name" value="CYSTEINE_SWITCH"/>
    <property type="match status" value="1"/>
</dbReference>
<feature type="binding site" evidence="14">
    <location>
        <position position="239"/>
    </location>
    <ligand>
        <name>Zn(2+)</name>
        <dbReference type="ChEBI" id="CHEBI:29105"/>
        <label>2</label>
        <note>catalytic</note>
    </ligand>
</feature>
<evidence type="ECO:0000256" key="5">
    <source>
        <dbReference type="ARBA" id="ARBA00022737"/>
    </source>
</evidence>
<dbReference type="InterPro" id="IPR021158">
    <property type="entry name" value="Pept_M10A_Zn_BS"/>
</dbReference>
<evidence type="ECO:0000256" key="9">
    <source>
        <dbReference type="ARBA" id="ARBA00023049"/>
    </source>
</evidence>
<dbReference type="AlphaFoldDB" id="A0A913Z5E1"/>
<name>A0A913Z5E1_PATMI</name>
<dbReference type="PROSITE" id="PS51642">
    <property type="entry name" value="HEMOPEXIN_2"/>
    <property type="match status" value="3"/>
</dbReference>
<dbReference type="InterPro" id="IPR033739">
    <property type="entry name" value="M10A_MMP"/>
</dbReference>
<feature type="binding site" evidence="13">
    <location>
        <position position="231"/>
    </location>
    <ligand>
        <name>Zn(2+)</name>
        <dbReference type="ChEBI" id="CHEBI:29105"/>
        <label>2</label>
        <note>catalytic</note>
    </ligand>
</feature>
<evidence type="ECO:0000313" key="20">
    <source>
        <dbReference type="EnsemblMetazoa" id="XP_038046937.1"/>
    </source>
</evidence>
<dbReference type="SMART" id="SM00120">
    <property type="entry name" value="HX"/>
    <property type="match status" value="4"/>
</dbReference>
<evidence type="ECO:0000256" key="12">
    <source>
        <dbReference type="PIRSR" id="PIRSR001191-1"/>
    </source>
</evidence>
<dbReference type="InterPro" id="IPR024079">
    <property type="entry name" value="MetalloPept_cat_dom_sf"/>
</dbReference>
<dbReference type="InterPro" id="IPR036365">
    <property type="entry name" value="PGBD-like_sf"/>
</dbReference>
<sequence>MTGKTLLLSVLLVGAVTVIHSFKMETSADAMMYLAYYGYLKPLTSDDGTFMTEAEMKEGISKFQYMANVTITGEIDNATLTMMNMPRCGCPDVIGHSLDAKRRKRYSLGSRWSKTDLTFRIDSVTSDISSREDIDSTLTEALQVWSDVTPLTFTRVYAPTEADIVINFFSRDHSDGAPFDGPGGVLAHAFFPENGRAHFDEDENWTIETYSGINLFQVAAHEFGHNLGLGHSNIDDALMAPFYRGYVPNFQLHEDDIAGIQAHYGEDSGSPFVTMKPEPTICTGNVDAVTTTRDRSTYIFEGTQVWKFESQTSRISDGFPKPIGDVFSGLPDNVDAALYYSRSGKTYIFKGSQYWRVDNEVVDAGYPLDIGSNWYGLPDDLDAAFTWSGNGRIYFVKGDQYYRFNGRVDYGYPRPLSVWNIPGNQVGAAVQWLNSRTYFFAPSSDGYFRFNDRNFRVDAGYPQSTATTWQGCNTNLVEEPGTSSDDDGNGVSGLAPGFLALVAAMLLGIIAV</sequence>
<keyword evidence="3 13" id="KW-0479">Metal-binding</keyword>
<feature type="domain" description="Peptidase metallopeptidase" evidence="19">
    <location>
        <begin position="108"/>
        <end position="266"/>
    </location>
</feature>
<dbReference type="GO" id="GO:0030574">
    <property type="term" value="P:collagen catabolic process"/>
    <property type="evidence" value="ECO:0007669"/>
    <property type="project" value="TreeGrafter"/>
</dbReference>
<dbReference type="OrthoDB" id="406838at2759"/>
<evidence type="ECO:0000313" key="21">
    <source>
        <dbReference type="Proteomes" id="UP000887568"/>
    </source>
</evidence>
<keyword evidence="21" id="KW-1185">Reference proteome</keyword>
<dbReference type="CDD" id="cd04278">
    <property type="entry name" value="ZnMc_MMP"/>
    <property type="match status" value="1"/>
</dbReference>
<dbReference type="Pfam" id="PF00045">
    <property type="entry name" value="Hemopexin"/>
    <property type="match status" value="3"/>
</dbReference>
<feature type="binding site" evidence="14">
    <location>
        <position position="188"/>
    </location>
    <ligand>
        <name>Zn(2+)</name>
        <dbReference type="ChEBI" id="CHEBI:29105"/>
        <label>1</label>
    </ligand>
</feature>
<evidence type="ECO:0000256" key="3">
    <source>
        <dbReference type="ARBA" id="ARBA00022723"/>
    </source>
</evidence>
<feature type="short sequence motif" description="Cysteine switch" evidence="16">
    <location>
        <begin position="86"/>
        <end position="93"/>
    </location>
</feature>
<organism evidence="20 21">
    <name type="scientific">Patiria miniata</name>
    <name type="common">Bat star</name>
    <name type="synonym">Asterina miniata</name>
    <dbReference type="NCBI Taxonomy" id="46514"/>
    <lineage>
        <taxon>Eukaryota</taxon>
        <taxon>Metazoa</taxon>
        <taxon>Echinodermata</taxon>
        <taxon>Eleutherozoa</taxon>
        <taxon>Asterozoa</taxon>
        <taxon>Asteroidea</taxon>
        <taxon>Valvatacea</taxon>
        <taxon>Valvatida</taxon>
        <taxon>Asterinidae</taxon>
        <taxon>Patiria</taxon>
    </lineage>
</organism>
<dbReference type="InterPro" id="IPR001818">
    <property type="entry name" value="Pept_M10_metallopeptidase"/>
</dbReference>
<dbReference type="PANTHER" id="PTHR10201:SF294">
    <property type="entry name" value="MATRIX METALLOPROTEINASE 16"/>
    <property type="match status" value="1"/>
</dbReference>
<protein>
    <recommendedName>
        <fullName evidence="19">Peptidase metallopeptidase domain-containing protein</fullName>
    </recommendedName>
</protein>
<keyword evidence="7 13" id="KW-0862">Zinc</keyword>
<dbReference type="PANTHER" id="PTHR10201">
    <property type="entry name" value="MATRIX METALLOPROTEINASE"/>
    <property type="match status" value="1"/>
</dbReference>
<feature type="binding site" evidence="14">
    <location>
        <position position="287"/>
    </location>
    <ligand>
        <name>Ca(2+)</name>
        <dbReference type="ChEBI" id="CHEBI:29108"/>
        <label>4</label>
    </ligand>
</feature>
<feature type="binding site" evidence="14">
    <location>
        <position position="200"/>
    </location>
    <ligand>
        <name>Ca(2+)</name>
        <dbReference type="ChEBI" id="CHEBI:29108"/>
        <label>3</label>
    </ligand>
</feature>
<evidence type="ECO:0000256" key="6">
    <source>
        <dbReference type="ARBA" id="ARBA00022801"/>
    </source>
</evidence>
<keyword evidence="10" id="KW-0865">Zymogen</keyword>
<dbReference type="InterPro" id="IPR018487">
    <property type="entry name" value="Hemopexin-like_repeat"/>
</dbReference>
<feature type="binding site" evidence="14">
    <location>
        <position position="180"/>
    </location>
    <ligand>
        <name>Ca(2+)</name>
        <dbReference type="ChEBI" id="CHEBI:29108"/>
        <label>3</label>
    </ligand>
</feature>
<keyword evidence="2" id="KW-0645">Protease</keyword>
<feature type="binding site" evidence="14">
    <location>
        <position position="198"/>
    </location>
    <ligand>
        <name>Zn(2+)</name>
        <dbReference type="ChEBI" id="CHEBI:29105"/>
        <label>1</label>
    </ligand>
</feature>
<dbReference type="Proteomes" id="UP000887568">
    <property type="component" value="Unplaced"/>
</dbReference>
<feature type="modified residue" description="Phosphotyrosine; by PKDCC" evidence="15">
    <location>
        <position position="366"/>
    </location>
</feature>
<dbReference type="GO" id="GO:0006508">
    <property type="term" value="P:proteolysis"/>
    <property type="evidence" value="ECO:0007669"/>
    <property type="project" value="UniProtKB-KW"/>
</dbReference>
<feature type="binding site" evidence="14">
    <location>
        <position position="173"/>
    </location>
    <ligand>
        <name>Zn(2+)</name>
        <dbReference type="ChEBI" id="CHEBI:29105"/>
        <label>1</label>
    </ligand>
</feature>
<keyword evidence="6" id="KW-0378">Hydrolase</keyword>
<dbReference type="GO" id="GO:0008270">
    <property type="term" value="F:zinc ion binding"/>
    <property type="evidence" value="ECO:0007669"/>
    <property type="project" value="InterPro"/>
</dbReference>
<dbReference type="PROSITE" id="PS00024">
    <property type="entry name" value="HEMOPEXIN"/>
    <property type="match status" value="1"/>
</dbReference>
<feature type="binding site" evidence="14">
    <location>
        <position position="335"/>
    </location>
    <ligand>
        <name>Ca(2+)</name>
        <dbReference type="ChEBI" id="CHEBI:29108"/>
        <label>4</label>
    </ligand>
</feature>
<keyword evidence="4 18" id="KW-0732">Signal</keyword>
<evidence type="ECO:0000256" key="10">
    <source>
        <dbReference type="ARBA" id="ARBA00023145"/>
    </source>
</evidence>
<dbReference type="FunFam" id="3.40.390.10:FF:000068">
    <property type="entry name" value="Predicted protein"/>
    <property type="match status" value="1"/>
</dbReference>
<feature type="binding site" evidence="14">
    <location>
        <position position="163"/>
    </location>
    <ligand>
        <name>Ca(2+)</name>
        <dbReference type="ChEBI" id="CHEBI:29108"/>
        <label>2</label>
    </ligand>
</feature>
<dbReference type="SMART" id="SM00235">
    <property type="entry name" value="ZnMc"/>
    <property type="match status" value="1"/>
</dbReference>
<feature type="repeat" description="Hemopexin" evidence="17">
    <location>
        <begin position="378"/>
        <end position="423"/>
    </location>
</feature>
<dbReference type="Gene3D" id="3.40.390.10">
    <property type="entry name" value="Collagenase (Catalytic Domain)"/>
    <property type="match status" value="1"/>
</dbReference>
<feature type="binding site" evidence="14">
    <location>
        <position position="181"/>
    </location>
    <ligand>
        <name>Ca(2+)</name>
        <dbReference type="ChEBI" id="CHEBI:29108"/>
        <label>3</label>
    </ligand>
</feature>
<dbReference type="OMA" id="DAEQWTI"/>
<feature type="chain" id="PRO_5037265198" description="Peptidase metallopeptidase domain-containing protein" evidence="18">
    <location>
        <begin position="22"/>
        <end position="512"/>
    </location>
</feature>
<dbReference type="Pfam" id="PF00413">
    <property type="entry name" value="Peptidase_M10"/>
    <property type="match status" value="1"/>
</dbReference>
<evidence type="ECO:0000256" key="1">
    <source>
        <dbReference type="ARBA" id="ARBA00010370"/>
    </source>
</evidence>
<dbReference type="InterPro" id="IPR021190">
    <property type="entry name" value="Pept_M10A"/>
</dbReference>
<feature type="binding site" evidence="14">
    <location>
        <position position="337"/>
    </location>
    <ligand>
        <name>Ca(2+)</name>
        <dbReference type="ChEBI" id="CHEBI:29108"/>
        <label>5</label>
    </ligand>
</feature>
<dbReference type="GO" id="GO:0005615">
    <property type="term" value="C:extracellular space"/>
    <property type="evidence" value="ECO:0007669"/>
    <property type="project" value="TreeGrafter"/>
</dbReference>
<dbReference type="SUPFAM" id="SSF47090">
    <property type="entry name" value="PGBD-like"/>
    <property type="match status" value="1"/>
</dbReference>
<evidence type="ECO:0000256" key="7">
    <source>
        <dbReference type="ARBA" id="ARBA00022833"/>
    </source>
</evidence>
<keyword evidence="8 14" id="KW-0106">Calcium</keyword>
<evidence type="ECO:0000256" key="11">
    <source>
        <dbReference type="ARBA" id="ARBA00023157"/>
    </source>
</evidence>
<feature type="binding site" evidence="13">
    <location>
        <position position="221"/>
    </location>
    <ligand>
        <name>Zn(2+)</name>
        <dbReference type="ChEBI" id="CHEBI:29105"/>
        <label>2</label>
        <note>catalytic</note>
    </ligand>
</feature>
<evidence type="ECO:0000256" key="13">
    <source>
        <dbReference type="PIRSR" id="PIRSR001191-2"/>
    </source>
</evidence>
<dbReference type="GeneID" id="119721116"/>
<evidence type="ECO:0000256" key="14">
    <source>
        <dbReference type="PIRSR" id="PIRSR621190-2"/>
    </source>
</evidence>
<evidence type="ECO:0000256" key="4">
    <source>
        <dbReference type="ARBA" id="ARBA00022729"/>
    </source>
</evidence>
<dbReference type="InterPro" id="IPR018486">
    <property type="entry name" value="Hemopexin_CS"/>
</dbReference>
<feature type="repeat" description="Hemopexin" evidence="17">
    <location>
        <begin position="331"/>
        <end position="377"/>
    </location>
</feature>
<comment type="cofactor">
    <cofactor evidence="14">
        <name>Zn(2+)</name>
        <dbReference type="ChEBI" id="CHEBI:29105"/>
    </cofactor>
    <text evidence="14">Binds 2 Zn(2+) ions per subunit.</text>
</comment>
<evidence type="ECO:0000256" key="2">
    <source>
        <dbReference type="ARBA" id="ARBA00022670"/>
    </source>
</evidence>
<keyword evidence="5" id="KW-0677">Repeat</keyword>
<feature type="binding site" evidence="14">
    <location>
        <position position="127"/>
    </location>
    <ligand>
        <name>Ca(2+)</name>
        <dbReference type="ChEBI" id="CHEBI:29108"/>
        <label>1</label>
    </ligand>
</feature>
<feature type="binding site" evidence="14">
    <location>
        <position position="203"/>
    </location>
    <ligand>
        <name>Ca(2+)</name>
        <dbReference type="ChEBI" id="CHEBI:29108"/>
        <label>1</label>
    </ligand>
</feature>
<keyword evidence="9" id="KW-0482">Metalloprotease</keyword>
<feature type="active site" evidence="12">
    <location>
        <position position="222"/>
    </location>
</feature>
<dbReference type="Gene3D" id="2.110.10.10">
    <property type="entry name" value="Hemopexin-like domain"/>
    <property type="match status" value="1"/>
</dbReference>
<dbReference type="RefSeq" id="XP_038046937.1">
    <property type="nucleotide sequence ID" value="XM_038191009.1"/>
</dbReference>